<comment type="caution">
    <text evidence="2">The sequence shown here is derived from an EMBL/GenBank/DDBJ whole genome shotgun (WGS) entry which is preliminary data.</text>
</comment>
<reference evidence="2 3" key="1">
    <citation type="submission" date="2024-02" db="EMBL/GenBank/DDBJ databases">
        <authorList>
            <person name="Chen Y."/>
            <person name="Shah S."/>
            <person name="Dougan E. K."/>
            <person name="Thang M."/>
            <person name="Chan C."/>
        </authorList>
    </citation>
    <scope>NUCLEOTIDE SEQUENCE [LARGE SCALE GENOMIC DNA]</scope>
</reference>
<gene>
    <name evidence="2" type="ORF">CCMP2556_LOCUS47364</name>
</gene>
<dbReference type="Gene3D" id="3.10.10.10">
    <property type="entry name" value="HIV Type 1 Reverse Transcriptase, subunit A, domain 1"/>
    <property type="match status" value="1"/>
</dbReference>
<dbReference type="PANTHER" id="PTHR33050">
    <property type="entry name" value="REVERSE TRANSCRIPTASE DOMAIN-CONTAINING PROTEIN"/>
    <property type="match status" value="1"/>
</dbReference>
<proteinExistence type="predicted"/>
<keyword evidence="3" id="KW-1185">Reference proteome</keyword>
<dbReference type="Proteomes" id="UP001642484">
    <property type="component" value="Unassembled WGS sequence"/>
</dbReference>
<feature type="region of interest" description="Disordered" evidence="1">
    <location>
        <begin position="173"/>
        <end position="241"/>
    </location>
</feature>
<dbReference type="Gene3D" id="3.30.70.270">
    <property type="match status" value="1"/>
</dbReference>
<protein>
    <submittedName>
        <fullName evidence="2">Uncharacterized protein</fullName>
    </submittedName>
</protein>
<dbReference type="EMBL" id="CAXAMN010026029">
    <property type="protein sequence ID" value="CAK9100170.1"/>
    <property type="molecule type" value="Genomic_DNA"/>
</dbReference>
<feature type="compositionally biased region" description="Polar residues" evidence="1">
    <location>
        <begin position="210"/>
        <end position="228"/>
    </location>
</feature>
<evidence type="ECO:0000313" key="2">
    <source>
        <dbReference type="EMBL" id="CAK9100170.1"/>
    </source>
</evidence>
<accession>A0ABP0RHU6</accession>
<sequence length="1258" mass="141402">MAASALPTAVELAGLNDLAAVVRFTGLEPVTWRQVNLALGNWPNLRLLSQAPPDGIAEALATMQLPRLGGDGNPVDPPEMRELTMVETVQIALIWRIARQTYGMEDIDILAPGALNAINAVGPATATGANLTPLPVEVQIPAQNFIARGGGGRRMSKMDAELSDISEAAKDAMGGKLKGSDKPHGEGESKAAKKRRRDKEKREEDWKKYQQMQDIQSWHKSNYESSSWRGPGGGKSFEKGKMQHPRKYGQFFVTDRDGDQICYKFAKGQPGACSEPCADQRAHVCQVCLGQHPNVQCQKKSTKKGEKVILPPEEVACKEEFEEVSKNLADEQKTRKFVFAGFFAGMGGFSEAMKLVGKDFTEVRATLDGYAGEWNILAEEDYNTACILCENELDHAHFAPACRTMSMARRSDRFGSVKILRDEARPEGYGHPDAEESNEMVRRMVLLCLMLHKRGSTFAIENPWMSYLWLLKSMQKLMKIRGVELICLHQCAYGASSVKPTGILTGATWMKLVRRLCHEVRDHLHATSLCGKAWDYITERWIWRTSLAAEYPCGLCLAWSKAFVCWRKSRLGQKWMDERSFKVVGKWKNVLVRATTVKSISHDQKSIALTLKETREEENKKAVGGLRNPQSAVSKNLRLRQTGMKIRQVLEQHMREEEIDALASDMKKGTSMEWVREVRGALCTVFKAQEDSKGLQADLWRAILEEADDADKSMLQGDFEGKLNNYVSFEEAGQSAEDLLEEMRKAGRTEVFESWSQVVEKFGDDAVMTKLACITKLKESGELKHRLVVDCRKSGVNGLATVRERVILPKVTDFVKSVHRVASKRREIVERDYKFELFSTDFSNAFYMCPLRASERRYVVFKSGRGDYHVSKCVVFGLAAGPLLWARVASAAMRVAQAVMHSNEAAIACYVDDPLMAVLGPTAKARMRSFCMCTLVWQALGLDIAWHKGCHGDMVPWIGYEVSLSGRANEDVTVRMAENKRKKLQDTFEELLTYKGMLPLRLLQHATGVLGWASSILKSSRPWLAMLYAAATQHQRPEPIRVRARERKGLVFVKQVANALRWLNAMVQEIDAQRPGLRRTFKWRPDAPRVLIQTDACPAGMGGFLRVGQMYIAYWHTEVTALDRELMNSEVGDPSFQNEWGLLTIWMSLEAFAPWLREQSITPQVLIRTDNTAALRAAAEYRAKSPILSQLAAEISIQVELMELLPLMAEHVAGIENDIADKLSRMDASSNMELPWQLRNAAWVDAPARQKHNFRAWP</sequence>
<evidence type="ECO:0000313" key="3">
    <source>
        <dbReference type="Proteomes" id="UP001642484"/>
    </source>
</evidence>
<evidence type="ECO:0000256" key="1">
    <source>
        <dbReference type="SAM" id="MobiDB-lite"/>
    </source>
</evidence>
<name>A0ABP0RHU6_9DINO</name>
<dbReference type="InterPro" id="IPR043128">
    <property type="entry name" value="Rev_trsase/Diguanyl_cyclase"/>
</dbReference>
<dbReference type="PANTHER" id="PTHR33050:SF7">
    <property type="entry name" value="RIBONUCLEASE H"/>
    <property type="match status" value="1"/>
</dbReference>
<dbReference type="SUPFAM" id="SSF56672">
    <property type="entry name" value="DNA/RNA polymerases"/>
    <property type="match status" value="1"/>
</dbReference>
<feature type="compositionally biased region" description="Basic and acidic residues" evidence="1">
    <location>
        <begin position="178"/>
        <end position="191"/>
    </location>
</feature>
<organism evidence="2 3">
    <name type="scientific">Durusdinium trenchii</name>
    <dbReference type="NCBI Taxonomy" id="1381693"/>
    <lineage>
        <taxon>Eukaryota</taxon>
        <taxon>Sar</taxon>
        <taxon>Alveolata</taxon>
        <taxon>Dinophyceae</taxon>
        <taxon>Suessiales</taxon>
        <taxon>Symbiodiniaceae</taxon>
        <taxon>Durusdinium</taxon>
    </lineage>
</organism>
<dbReference type="InterPro" id="IPR043502">
    <property type="entry name" value="DNA/RNA_pol_sf"/>
</dbReference>
<dbReference type="InterPro" id="IPR052055">
    <property type="entry name" value="Hepadnavirus_pol/RT"/>
</dbReference>